<keyword evidence="7" id="KW-0276">Fatty acid metabolism</keyword>
<organism evidence="18">
    <name type="scientific">Selaginella moellendorffii</name>
    <name type="common">Spikemoss</name>
    <dbReference type="NCBI Taxonomy" id="88036"/>
    <lineage>
        <taxon>Eukaryota</taxon>
        <taxon>Viridiplantae</taxon>
        <taxon>Streptophyta</taxon>
        <taxon>Embryophyta</taxon>
        <taxon>Tracheophyta</taxon>
        <taxon>Lycopodiopsida</taxon>
        <taxon>Selaginellales</taxon>
        <taxon>Selaginellaceae</taxon>
        <taxon>Selaginella</taxon>
    </lineage>
</organism>
<dbReference type="Pfam" id="PF00067">
    <property type="entry name" value="p450"/>
    <property type="match status" value="1"/>
</dbReference>
<comment type="similarity">
    <text evidence="2">Belongs to the cytochrome P450 family.</text>
</comment>
<evidence type="ECO:0000256" key="4">
    <source>
        <dbReference type="ARBA" id="ARBA00022617"/>
    </source>
</evidence>
<keyword evidence="6" id="KW-0925">Oxylipin biosynthesis</keyword>
<dbReference type="PRINTS" id="PR00465">
    <property type="entry name" value="EP450IV"/>
</dbReference>
<dbReference type="PANTHER" id="PTHR24286:SF255">
    <property type="entry name" value="ALLENE OXIDE SYNTHASE, CHLOROPLASTIC"/>
    <property type="match status" value="1"/>
</dbReference>
<dbReference type="GO" id="GO:0031408">
    <property type="term" value="P:oxylipin biosynthetic process"/>
    <property type="evidence" value="ECO:0007669"/>
    <property type="project" value="UniProtKB-KW"/>
</dbReference>
<evidence type="ECO:0000256" key="1">
    <source>
        <dbReference type="ARBA" id="ARBA00001971"/>
    </source>
</evidence>
<gene>
    <name evidence="17" type="ORF">SELMODRAFT_235463</name>
</gene>
<dbReference type="OMA" id="QLPMKPI"/>
<evidence type="ECO:0000256" key="14">
    <source>
        <dbReference type="ARBA" id="ARBA00093366"/>
    </source>
</evidence>
<evidence type="ECO:0000256" key="8">
    <source>
        <dbReference type="ARBA" id="ARBA00023004"/>
    </source>
</evidence>
<keyword evidence="11" id="KW-0456">Lyase</keyword>
<dbReference type="OrthoDB" id="2789670at2759"/>
<dbReference type="EMBL" id="GL377651">
    <property type="protein sequence ID" value="EFJ10952.1"/>
    <property type="molecule type" value="Genomic_DNA"/>
</dbReference>
<dbReference type="CDD" id="cd11071">
    <property type="entry name" value="CYP74"/>
    <property type="match status" value="1"/>
</dbReference>
<dbReference type="InterPro" id="IPR001128">
    <property type="entry name" value="Cyt_P450"/>
</dbReference>
<keyword evidence="10" id="KW-0275">Fatty acid biosynthesis</keyword>
<keyword evidence="18" id="KW-1185">Reference proteome</keyword>
<evidence type="ECO:0000313" key="17">
    <source>
        <dbReference type="EMBL" id="EFJ10952.1"/>
    </source>
</evidence>
<dbReference type="HOGENOM" id="CLU_045757_0_0_1"/>
<name>D8SXT9_SELML</name>
<dbReference type="AlphaFoldDB" id="D8SXT9"/>
<evidence type="ECO:0000256" key="12">
    <source>
        <dbReference type="ARBA" id="ARBA00093247"/>
    </source>
</evidence>
<comment type="cofactor">
    <cofactor evidence="1 16">
        <name>heme</name>
        <dbReference type="ChEBI" id="CHEBI:30413"/>
    </cofactor>
</comment>
<reference evidence="17 18" key="1">
    <citation type="journal article" date="2011" name="Science">
        <title>The Selaginella genome identifies genetic changes associated with the evolution of vascular plants.</title>
        <authorList>
            <person name="Banks J.A."/>
            <person name="Nishiyama T."/>
            <person name="Hasebe M."/>
            <person name="Bowman J.L."/>
            <person name="Gribskov M."/>
            <person name="dePamphilis C."/>
            <person name="Albert V.A."/>
            <person name="Aono N."/>
            <person name="Aoyama T."/>
            <person name="Ambrose B.A."/>
            <person name="Ashton N.W."/>
            <person name="Axtell M.J."/>
            <person name="Barker E."/>
            <person name="Barker M.S."/>
            <person name="Bennetzen J.L."/>
            <person name="Bonawitz N.D."/>
            <person name="Chapple C."/>
            <person name="Cheng C."/>
            <person name="Correa L.G."/>
            <person name="Dacre M."/>
            <person name="DeBarry J."/>
            <person name="Dreyer I."/>
            <person name="Elias M."/>
            <person name="Engstrom E.M."/>
            <person name="Estelle M."/>
            <person name="Feng L."/>
            <person name="Finet C."/>
            <person name="Floyd S.K."/>
            <person name="Frommer W.B."/>
            <person name="Fujita T."/>
            <person name="Gramzow L."/>
            <person name="Gutensohn M."/>
            <person name="Harholt J."/>
            <person name="Hattori M."/>
            <person name="Heyl A."/>
            <person name="Hirai T."/>
            <person name="Hiwatashi Y."/>
            <person name="Ishikawa M."/>
            <person name="Iwata M."/>
            <person name="Karol K.G."/>
            <person name="Koehler B."/>
            <person name="Kolukisaoglu U."/>
            <person name="Kubo M."/>
            <person name="Kurata T."/>
            <person name="Lalonde S."/>
            <person name="Li K."/>
            <person name="Li Y."/>
            <person name="Litt A."/>
            <person name="Lyons E."/>
            <person name="Manning G."/>
            <person name="Maruyama T."/>
            <person name="Michael T.P."/>
            <person name="Mikami K."/>
            <person name="Miyazaki S."/>
            <person name="Morinaga S."/>
            <person name="Murata T."/>
            <person name="Mueller-Roeber B."/>
            <person name="Nelson D.R."/>
            <person name="Obara M."/>
            <person name="Oguri Y."/>
            <person name="Olmstead R.G."/>
            <person name="Onodera N."/>
            <person name="Petersen B.L."/>
            <person name="Pils B."/>
            <person name="Prigge M."/>
            <person name="Rensing S.A."/>
            <person name="Riano-Pachon D.M."/>
            <person name="Roberts A.W."/>
            <person name="Sato Y."/>
            <person name="Scheller H.V."/>
            <person name="Schulz B."/>
            <person name="Schulz C."/>
            <person name="Shakirov E.V."/>
            <person name="Shibagaki N."/>
            <person name="Shinohara N."/>
            <person name="Shippen D.E."/>
            <person name="Soerensen I."/>
            <person name="Sotooka R."/>
            <person name="Sugimoto N."/>
            <person name="Sugita M."/>
            <person name="Sumikawa N."/>
            <person name="Tanurdzic M."/>
            <person name="Theissen G."/>
            <person name="Ulvskov P."/>
            <person name="Wakazuki S."/>
            <person name="Weng J.K."/>
            <person name="Willats W.W."/>
            <person name="Wipf D."/>
            <person name="Wolf P.G."/>
            <person name="Yang L."/>
            <person name="Zimmer A.D."/>
            <person name="Zhu Q."/>
            <person name="Mitros T."/>
            <person name="Hellsten U."/>
            <person name="Loque D."/>
            <person name="Otillar R."/>
            <person name="Salamov A."/>
            <person name="Schmutz J."/>
            <person name="Shapiro H."/>
            <person name="Lindquist E."/>
            <person name="Lucas S."/>
            <person name="Rokhsar D."/>
            <person name="Grigoriev I.V."/>
        </authorList>
    </citation>
    <scope>NUCLEOTIDE SEQUENCE [LARGE SCALE GENOMIC DNA]</scope>
</reference>
<evidence type="ECO:0000256" key="11">
    <source>
        <dbReference type="ARBA" id="ARBA00023239"/>
    </source>
</evidence>
<evidence type="ECO:0000256" key="10">
    <source>
        <dbReference type="ARBA" id="ARBA00023160"/>
    </source>
</evidence>
<evidence type="ECO:0000256" key="9">
    <source>
        <dbReference type="ARBA" id="ARBA00023098"/>
    </source>
</evidence>
<sequence>MKEVPGSYGLPVVGAQKDNLDFLHLQGEVEFFKSRVARYNSTVFKVNFIPGNPAFPDPRGIALLDQSSFPVLLDSSKVDKTNVFTGSYKASDDFTGGYRVLSYLDTTDPKHATLKNFAFEVLKRNGRKFLPEFQSAFHAAFDAAESELSSGKNKADMAPLLNQLAFQFLAKSIVNVDPLTTMLADQGPTHLLRWIGIQFAPVAPGNSTPLPGFAEDVVIRTAPLPFLLVKADYDKLCEFFQLAAEMLDMGEKEFGLSREEAVHQLLFLVGMNSWFGFSARVLPNLLYRVGTLGAEFQKRLGDEIRAAIDVGDPAGSFYGALEKMPLLKSTVLEVFRFDPPVLYQYGRPREDMVVESHDAKFVIKKGQLLGGSQALVCRDPKVFEEPDQLIPDRFVGKEELQANVFWSNGRNTKSPTADDKQCAGKNFVETIARFYLVQLFARYKTFELSEDSTLNTPFLKPFARN</sequence>
<dbReference type="GO" id="GO:0004497">
    <property type="term" value="F:monooxygenase activity"/>
    <property type="evidence" value="ECO:0000318"/>
    <property type="project" value="GO_Central"/>
</dbReference>
<evidence type="ECO:0000313" key="18">
    <source>
        <dbReference type="Proteomes" id="UP000001514"/>
    </source>
</evidence>
<dbReference type="Gene3D" id="1.10.630.10">
    <property type="entry name" value="Cytochrome P450"/>
    <property type="match status" value="1"/>
</dbReference>
<evidence type="ECO:0000256" key="13">
    <source>
        <dbReference type="ARBA" id="ARBA00093254"/>
    </source>
</evidence>
<comment type="catalytic activity">
    <reaction evidence="13">
        <text>(13S)-hydroperoxy-(9Z,11E)-octadecadienoate = etheroleate + H2O</text>
        <dbReference type="Rhea" id="RHEA:79275"/>
        <dbReference type="ChEBI" id="CHEBI:15377"/>
        <dbReference type="ChEBI" id="CHEBI:57466"/>
        <dbReference type="ChEBI" id="CHEBI:229759"/>
        <dbReference type="EC" id="4.2.1.183"/>
    </reaction>
    <physiologicalReaction direction="left-to-right" evidence="13">
        <dbReference type="Rhea" id="RHEA:79276"/>
    </physiologicalReaction>
</comment>
<dbReference type="Proteomes" id="UP000001514">
    <property type="component" value="Unassembled WGS sequence"/>
</dbReference>
<dbReference type="Gramene" id="EFJ10952">
    <property type="protein sequence ID" value="EFJ10952"/>
    <property type="gene ID" value="SELMODRAFT_235463"/>
</dbReference>
<evidence type="ECO:0000256" key="6">
    <source>
        <dbReference type="ARBA" id="ARBA00022767"/>
    </source>
</evidence>
<dbReference type="GO" id="GO:0006633">
    <property type="term" value="P:fatty acid biosynthetic process"/>
    <property type="evidence" value="ECO:0007669"/>
    <property type="project" value="UniProtKB-KW"/>
</dbReference>
<dbReference type="eggNOG" id="ENOG502QQNS">
    <property type="taxonomic scope" value="Eukaryota"/>
</dbReference>
<evidence type="ECO:0000256" key="5">
    <source>
        <dbReference type="ARBA" id="ARBA00022723"/>
    </source>
</evidence>
<evidence type="ECO:0000256" key="2">
    <source>
        <dbReference type="ARBA" id="ARBA00010617"/>
    </source>
</evidence>
<keyword evidence="4 16" id="KW-0349">Heme</keyword>
<keyword evidence="8 16" id="KW-0408">Iron</keyword>
<evidence type="ECO:0000256" key="7">
    <source>
        <dbReference type="ARBA" id="ARBA00022832"/>
    </source>
</evidence>
<keyword evidence="5 16" id="KW-0479">Metal-binding</keyword>
<accession>D8SXT9</accession>
<feature type="binding site" description="axial binding residue" evidence="16">
    <location>
        <position position="422"/>
    </location>
    <ligand>
        <name>heme</name>
        <dbReference type="ChEBI" id="CHEBI:30413"/>
    </ligand>
    <ligandPart>
        <name>Fe</name>
        <dbReference type="ChEBI" id="CHEBI:18248"/>
    </ligandPart>
</feature>
<dbReference type="KEGG" id="smo:SELMODRAFT_235463"/>
<dbReference type="InterPro" id="IPR002403">
    <property type="entry name" value="Cyt_P450_E_grp-IV"/>
</dbReference>
<keyword evidence="3" id="KW-0444">Lipid biosynthesis</keyword>
<dbReference type="SUPFAM" id="SSF48264">
    <property type="entry name" value="Cytochrome P450"/>
    <property type="match status" value="1"/>
</dbReference>
<evidence type="ECO:0000256" key="16">
    <source>
        <dbReference type="PIRSR" id="PIRSR602403-1"/>
    </source>
</evidence>
<dbReference type="GO" id="GO:0020037">
    <property type="term" value="F:heme binding"/>
    <property type="evidence" value="ECO:0007669"/>
    <property type="project" value="InterPro"/>
</dbReference>
<dbReference type="STRING" id="88036.D8SXT9"/>
<dbReference type="GO" id="GO:0005506">
    <property type="term" value="F:iron ion binding"/>
    <property type="evidence" value="ECO:0007669"/>
    <property type="project" value="InterPro"/>
</dbReference>
<dbReference type="PANTHER" id="PTHR24286">
    <property type="entry name" value="CYTOCHROME P450 26"/>
    <property type="match status" value="1"/>
</dbReference>
<dbReference type="GO" id="GO:0016836">
    <property type="term" value="F:hydro-lyase activity"/>
    <property type="evidence" value="ECO:0007669"/>
    <property type="project" value="UniProtKB-ARBA"/>
</dbReference>
<comment type="catalytic activity">
    <reaction evidence="12">
        <text>(13S)-hydroperoxy-(9Z,11E,15Z)-octadecatrienoate = etherolenate + H2O</text>
        <dbReference type="Rhea" id="RHEA:79271"/>
        <dbReference type="ChEBI" id="CHEBI:15377"/>
        <dbReference type="ChEBI" id="CHEBI:58757"/>
        <dbReference type="ChEBI" id="CHEBI:229758"/>
        <dbReference type="EC" id="4.2.1.183"/>
    </reaction>
    <physiologicalReaction direction="left-to-right" evidence="12">
        <dbReference type="Rhea" id="RHEA:79272"/>
    </physiologicalReaction>
</comment>
<dbReference type="InterPro" id="IPR036396">
    <property type="entry name" value="Cyt_P450_sf"/>
</dbReference>
<proteinExistence type="inferred from homology"/>
<protein>
    <recommendedName>
        <fullName evidence="15">etheroleic acid synthase</fullName>
        <ecNumber evidence="15">4.2.1.183</ecNumber>
    </recommendedName>
</protein>
<dbReference type="GO" id="GO:0016705">
    <property type="term" value="F:oxidoreductase activity, acting on paired donors, with incorporation or reduction of molecular oxygen"/>
    <property type="evidence" value="ECO:0007669"/>
    <property type="project" value="InterPro"/>
</dbReference>
<evidence type="ECO:0000256" key="3">
    <source>
        <dbReference type="ARBA" id="ARBA00022516"/>
    </source>
</evidence>
<dbReference type="EC" id="4.2.1.183" evidence="15"/>
<dbReference type="FunFam" id="1.10.630.10:FF:000024">
    <property type="entry name" value="Allene oxide synthase, chloroplastic"/>
    <property type="match status" value="1"/>
</dbReference>
<comment type="function">
    <text evidence="14">Divinyl ether synthase involved in oxylipin biosynthesis. Catalyzes the conversion of (13S)-hydroperoxy-(9Z,11E)-octadecadienoate (13-HPOD) to etheroleate and (13S)-hydroperoxy-(9Z,11E,15Z)-octadecatrienoate (13-HPOT) to etherolenate. Has no activity with the corresponding 9-hydroperoxides (9-HPOD and 9-HPOT).</text>
</comment>
<evidence type="ECO:0000256" key="15">
    <source>
        <dbReference type="ARBA" id="ARBA00093599"/>
    </source>
</evidence>
<keyword evidence="9" id="KW-0443">Lipid metabolism</keyword>
<dbReference type="InParanoid" id="D8SXT9"/>